<evidence type="ECO:0000313" key="3">
    <source>
        <dbReference type="Proteomes" id="UP000182658"/>
    </source>
</evidence>
<name>A0A1J7J155_9PEZI</name>
<dbReference type="InterPro" id="IPR001853">
    <property type="entry name" value="DSBA-like_thioredoxin_dom"/>
</dbReference>
<organism evidence="2 3">
    <name type="scientific">Coniochaeta ligniaria NRRL 30616</name>
    <dbReference type="NCBI Taxonomy" id="1408157"/>
    <lineage>
        <taxon>Eukaryota</taxon>
        <taxon>Fungi</taxon>
        <taxon>Dikarya</taxon>
        <taxon>Ascomycota</taxon>
        <taxon>Pezizomycotina</taxon>
        <taxon>Sordariomycetes</taxon>
        <taxon>Sordariomycetidae</taxon>
        <taxon>Coniochaetales</taxon>
        <taxon>Coniochaetaceae</taxon>
        <taxon>Coniochaeta</taxon>
    </lineage>
</organism>
<reference evidence="2 3" key="1">
    <citation type="submission" date="2016-10" db="EMBL/GenBank/DDBJ databases">
        <title>Draft genome sequence of Coniochaeta ligniaria NRRL30616, a lignocellulolytic fungus for bioabatement of inhibitors in plant biomass hydrolysates.</title>
        <authorList>
            <consortium name="DOE Joint Genome Institute"/>
            <person name="Jimenez D.J."/>
            <person name="Hector R.E."/>
            <person name="Riley R."/>
            <person name="Sun H."/>
            <person name="Grigoriev I.V."/>
            <person name="Van Elsas J.D."/>
            <person name="Nichols N.N."/>
        </authorList>
    </citation>
    <scope>NUCLEOTIDE SEQUENCE [LARGE SCALE GENOMIC DNA]</scope>
    <source>
        <strain evidence="2 3">NRRL 30616</strain>
    </source>
</reference>
<dbReference type="Pfam" id="PF01323">
    <property type="entry name" value="DSBA"/>
    <property type="match status" value="1"/>
</dbReference>
<dbReference type="Proteomes" id="UP000182658">
    <property type="component" value="Unassembled WGS sequence"/>
</dbReference>
<evidence type="ECO:0000259" key="1">
    <source>
        <dbReference type="Pfam" id="PF01323"/>
    </source>
</evidence>
<dbReference type="GO" id="GO:0004602">
    <property type="term" value="F:glutathione peroxidase activity"/>
    <property type="evidence" value="ECO:0007669"/>
    <property type="project" value="TreeGrafter"/>
</dbReference>
<dbReference type="GO" id="GO:0006749">
    <property type="term" value="P:glutathione metabolic process"/>
    <property type="evidence" value="ECO:0007669"/>
    <property type="project" value="TreeGrafter"/>
</dbReference>
<protein>
    <submittedName>
        <fullName evidence="2">Thioredoxin-like protein</fullName>
    </submittedName>
</protein>
<dbReference type="GO" id="GO:0005739">
    <property type="term" value="C:mitochondrion"/>
    <property type="evidence" value="ECO:0007669"/>
    <property type="project" value="TreeGrafter"/>
</dbReference>
<gene>
    <name evidence="2" type="ORF">CONLIGDRAFT_677276</name>
</gene>
<keyword evidence="3" id="KW-1185">Reference proteome</keyword>
<dbReference type="InterPro" id="IPR051924">
    <property type="entry name" value="GST_Kappa/NadH"/>
</dbReference>
<evidence type="ECO:0000313" key="2">
    <source>
        <dbReference type="EMBL" id="OIW33494.1"/>
    </source>
</evidence>
<dbReference type="InParanoid" id="A0A1J7J155"/>
<dbReference type="OrthoDB" id="4664297at2759"/>
<dbReference type="PANTHER" id="PTHR42943:SF13">
    <property type="entry name" value="GLUTATHIONE S-TRANSFERASE KAPPA-RELATED"/>
    <property type="match status" value="1"/>
</dbReference>
<dbReference type="EMBL" id="KV875094">
    <property type="protein sequence ID" value="OIW33494.1"/>
    <property type="molecule type" value="Genomic_DNA"/>
</dbReference>
<accession>A0A1J7J155</accession>
<dbReference type="PANTHER" id="PTHR42943">
    <property type="entry name" value="GLUTATHIONE S-TRANSFERASE KAPPA"/>
    <property type="match status" value="1"/>
</dbReference>
<dbReference type="AlphaFoldDB" id="A0A1J7J155"/>
<dbReference type="STRING" id="1408157.A0A1J7J155"/>
<proteinExistence type="predicted"/>
<feature type="domain" description="DSBA-like thioredoxin" evidence="1">
    <location>
        <begin position="165"/>
        <end position="226"/>
    </location>
</feature>
<dbReference type="GO" id="GO:0005777">
    <property type="term" value="C:peroxisome"/>
    <property type="evidence" value="ECO:0007669"/>
    <property type="project" value="TreeGrafter"/>
</dbReference>
<sequence length="250" mass="27743">MGGKIEAYIDLSSLYSYIAFVTLQNVRDTLRSHSVEVEFHPVFLGAINVGSGNKPPWTLPAKAVYGIYDSARSLERVGLSHLQTPADLMAAGMTVLPMRALSFIKTRYPRETFETAFLYLFHCFWAPPNMNLTDPADLKKALCDVRAGFQGIHSRGDSSAPLFNSHEVDAIIQATQTKEMKDLLRKTTQEALDRGAFGAPWIWATNSAGKSEPFFGSDRFHFIYKFLDLPYQDVALLPPSGDADGSKSKL</sequence>
<dbReference type="InterPro" id="IPR036249">
    <property type="entry name" value="Thioredoxin-like_sf"/>
</dbReference>
<dbReference type="SUPFAM" id="SSF52833">
    <property type="entry name" value="Thioredoxin-like"/>
    <property type="match status" value="1"/>
</dbReference>
<dbReference type="Gene3D" id="3.40.30.10">
    <property type="entry name" value="Glutaredoxin"/>
    <property type="match status" value="1"/>
</dbReference>
<dbReference type="GO" id="GO:0004364">
    <property type="term" value="F:glutathione transferase activity"/>
    <property type="evidence" value="ECO:0007669"/>
    <property type="project" value="TreeGrafter"/>
</dbReference>